<feature type="transmembrane region" description="Helical" evidence="1">
    <location>
        <begin position="75"/>
        <end position="97"/>
    </location>
</feature>
<gene>
    <name evidence="2" type="ORF">A5886_002683</name>
</gene>
<evidence type="ECO:0000256" key="1">
    <source>
        <dbReference type="SAM" id="Phobius"/>
    </source>
</evidence>
<proteinExistence type="predicted"/>
<name>A0A242AAE5_9ENTE</name>
<protein>
    <recommendedName>
        <fullName evidence="4">SdpI/YhfL protein family</fullName>
    </recommendedName>
</protein>
<feature type="transmembrane region" description="Helical" evidence="1">
    <location>
        <begin position="43"/>
        <end position="63"/>
    </location>
</feature>
<evidence type="ECO:0008006" key="4">
    <source>
        <dbReference type="Google" id="ProtNLM"/>
    </source>
</evidence>
<dbReference type="AlphaFoldDB" id="A0A242AAE5"/>
<accession>A0A242AAE5</accession>
<keyword evidence="1" id="KW-0472">Membrane</keyword>
<keyword evidence="1" id="KW-1133">Transmembrane helix</keyword>
<organism evidence="2 3">
    <name type="scientific">Candidatus Enterococcus testudinis</name>
    <dbReference type="NCBI Taxonomy" id="1834191"/>
    <lineage>
        <taxon>Bacteria</taxon>
        <taxon>Bacillati</taxon>
        <taxon>Bacillota</taxon>
        <taxon>Bacilli</taxon>
        <taxon>Lactobacillales</taxon>
        <taxon>Enterococcaceae</taxon>
        <taxon>Enterococcus</taxon>
    </lineage>
</organism>
<keyword evidence="3" id="KW-1185">Reference proteome</keyword>
<keyword evidence="1" id="KW-0812">Transmembrane</keyword>
<evidence type="ECO:0000313" key="2">
    <source>
        <dbReference type="EMBL" id="OTN77583.1"/>
    </source>
</evidence>
<sequence>MDIGLMLLVLTVINCFVYFLFYRGTPMRLFGYRSKQAIANPENWNFAQVLFCLLAFLLLSAVITLQRTGIINQNVYTLLSFAAYIFSAIIVEIVLYVRK</sequence>
<dbReference type="EMBL" id="NGKU01000001">
    <property type="protein sequence ID" value="OTN77583.1"/>
    <property type="molecule type" value="Genomic_DNA"/>
</dbReference>
<dbReference type="RefSeq" id="WP_086275592.1">
    <property type="nucleotide sequence ID" value="NZ_NGKU01000001.1"/>
</dbReference>
<feature type="transmembrane region" description="Helical" evidence="1">
    <location>
        <begin position="6"/>
        <end position="22"/>
    </location>
</feature>
<reference evidence="2 3" key="1">
    <citation type="submission" date="2017-05" db="EMBL/GenBank/DDBJ databases">
        <title>The Genome Sequence of Enterococcus sp. 8G7_MSG3316.</title>
        <authorList>
            <consortium name="The Broad Institute Genomics Platform"/>
            <consortium name="The Broad Institute Genomic Center for Infectious Diseases"/>
            <person name="Earl A."/>
            <person name="Manson A."/>
            <person name="Schwartman J."/>
            <person name="Gilmore M."/>
            <person name="Abouelleil A."/>
            <person name="Cao P."/>
            <person name="Chapman S."/>
            <person name="Cusick C."/>
            <person name="Shea T."/>
            <person name="Young S."/>
            <person name="Neafsey D."/>
            <person name="Nusbaum C."/>
            <person name="Birren B."/>
        </authorList>
    </citation>
    <scope>NUCLEOTIDE SEQUENCE [LARGE SCALE GENOMIC DNA]</scope>
    <source>
        <strain evidence="2 3">8G7_MSG3316</strain>
    </source>
</reference>
<dbReference type="Proteomes" id="UP000195043">
    <property type="component" value="Unassembled WGS sequence"/>
</dbReference>
<evidence type="ECO:0000313" key="3">
    <source>
        <dbReference type="Proteomes" id="UP000195043"/>
    </source>
</evidence>
<comment type="caution">
    <text evidence="2">The sequence shown here is derived from an EMBL/GenBank/DDBJ whole genome shotgun (WGS) entry which is preliminary data.</text>
</comment>